<evidence type="ECO:0000259" key="3">
    <source>
        <dbReference type="PROSITE" id="PS51671"/>
    </source>
</evidence>
<feature type="domain" description="ACT" evidence="3">
    <location>
        <begin position="227"/>
        <end position="308"/>
    </location>
</feature>
<protein>
    <recommendedName>
        <fullName evidence="2">ACT domain-containing protein ACR</fullName>
    </recommendedName>
    <alternativeName>
        <fullName evidence="2">Protein ACT DOMAIN REPEATS</fullName>
    </alternativeName>
</protein>
<proteinExistence type="predicted"/>
<comment type="caution">
    <text evidence="4">The sequence shown here is derived from an EMBL/GenBank/DDBJ whole genome shotgun (WGS) entry which is preliminary data.</text>
</comment>
<dbReference type="InterPro" id="IPR040217">
    <property type="entry name" value="ACR1-12"/>
</dbReference>
<evidence type="ECO:0000256" key="2">
    <source>
        <dbReference type="RuleBase" id="RU369043"/>
    </source>
</evidence>
<keyword evidence="5" id="KW-1185">Reference proteome</keyword>
<dbReference type="Pfam" id="PF24926">
    <property type="entry name" value="ACT_ACR9_C"/>
    <property type="match status" value="1"/>
</dbReference>
<evidence type="ECO:0000256" key="1">
    <source>
        <dbReference type="ARBA" id="ARBA00022737"/>
    </source>
</evidence>
<reference evidence="4" key="1">
    <citation type="submission" date="2019-10" db="EMBL/GenBank/DDBJ databases">
        <authorList>
            <person name="Zhang R."/>
            <person name="Pan Y."/>
            <person name="Wang J."/>
            <person name="Ma R."/>
            <person name="Yu S."/>
        </authorList>
    </citation>
    <scope>NUCLEOTIDE SEQUENCE</scope>
    <source>
        <strain evidence="4">LA-IB0</strain>
        <tissue evidence="4">Leaf</tissue>
    </source>
</reference>
<dbReference type="PANTHER" id="PTHR31096:SF23">
    <property type="entry name" value="ACT DOMAIN-CONTAINING PROTEIN ACR10"/>
    <property type="match status" value="1"/>
</dbReference>
<keyword evidence="1 2" id="KW-0677">Repeat</keyword>
<dbReference type="InterPro" id="IPR002912">
    <property type="entry name" value="ACT_dom"/>
</dbReference>
<name>A0AAV6WVG0_9LAMI</name>
<feature type="domain" description="ACT" evidence="3">
    <location>
        <begin position="91"/>
        <end position="166"/>
    </location>
</feature>
<dbReference type="EMBL" id="WHWC01000011">
    <property type="protein sequence ID" value="KAG8374208.1"/>
    <property type="molecule type" value="Genomic_DNA"/>
</dbReference>
<dbReference type="InterPro" id="IPR056816">
    <property type="entry name" value="ACR2/9/10_N"/>
</dbReference>
<dbReference type="Pfam" id="PF24931">
    <property type="entry name" value="ACT_ACR9_3rd"/>
    <property type="match status" value="1"/>
</dbReference>
<dbReference type="PROSITE" id="PS51671">
    <property type="entry name" value="ACT"/>
    <property type="match status" value="2"/>
</dbReference>
<dbReference type="Proteomes" id="UP000826271">
    <property type="component" value="Unassembled WGS sequence"/>
</dbReference>
<evidence type="ECO:0000313" key="4">
    <source>
        <dbReference type="EMBL" id="KAG8374208.1"/>
    </source>
</evidence>
<dbReference type="SUPFAM" id="SSF55021">
    <property type="entry name" value="ACT-like"/>
    <property type="match status" value="2"/>
</dbReference>
<dbReference type="Pfam" id="PF24914">
    <property type="entry name" value="ACR10_N"/>
    <property type="match status" value="1"/>
</dbReference>
<organism evidence="4 5">
    <name type="scientific">Buddleja alternifolia</name>
    <dbReference type="NCBI Taxonomy" id="168488"/>
    <lineage>
        <taxon>Eukaryota</taxon>
        <taxon>Viridiplantae</taxon>
        <taxon>Streptophyta</taxon>
        <taxon>Embryophyta</taxon>
        <taxon>Tracheophyta</taxon>
        <taxon>Spermatophyta</taxon>
        <taxon>Magnoliopsida</taxon>
        <taxon>eudicotyledons</taxon>
        <taxon>Gunneridae</taxon>
        <taxon>Pentapetalae</taxon>
        <taxon>asterids</taxon>
        <taxon>lamiids</taxon>
        <taxon>Lamiales</taxon>
        <taxon>Scrophulariaceae</taxon>
        <taxon>Buddlejeae</taxon>
        <taxon>Buddleja</taxon>
    </lineage>
</organism>
<accession>A0AAV6WVG0</accession>
<comment type="function">
    <text evidence="2">Binds amino acids.</text>
</comment>
<dbReference type="AlphaFoldDB" id="A0AAV6WVG0"/>
<sequence>MGILYDDAVMIRQSEKEGEPCVITVNCPDKTDVSTDGKWCYIVFWVVGKPSTRWGLLKNRLMGACPSHLLACGISYYRAELQPPKPPDVFLLKLRCHDRRGLLHDVTSVLCELELTIKRVKVSTTPEGKVMDLFFITDTRELLHTTMRKEDIYDHIRVVLGNPTISCDIDMVGPEITPSSQGLSFLSDTIIEDIFNIEMLDEHRPDSIAFKCPSITMDNLLSPSHTLVQIVCRDHKGLLYDIMRTLKDYNIQISYGRLTTKGENECELDLFIMQADGKKIVDPSKQNSLRSRLQMELSRPLRVALISRGPDTELVVANPIELSGKGRPLVFYDITLALKMLNTPIFSAEIGRYTVGDREWEVYRVLLEGDGNSVSKKQIEETVWKMLMSWE</sequence>
<dbReference type="GO" id="GO:0016597">
    <property type="term" value="F:amino acid binding"/>
    <property type="evidence" value="ECO:0007669"/>
    <property type="project" value="UniProtKB-UniRule"/>
</dbReference>
<gene>
    <name evidence="4" type="ORF">BUALT_Bualt11G0107100</name>
</gene>
<dbReference type="InterPro" id="IPR056805">
    <property type="entry name" value="ACT_ACR9/10_C"/>
</dbReference>
<evidence type="ECO:0000313" key="5">
    <source>
        <dbReference type="Proteomes" id="UP000826271"/>
    </source>
</evidence>
<dbReference type="Pfam" id="PF01842">
    <property type="entry name" value="ACT"/>
    <property type="match status" value="1"/>
</dbReference>
<dbReference type="PANTHER" id="PTHR31096">
    <property type="entry name" value="ACT DOMAIN-CONTAINING PROTEIN ACR4-RELATED"/>
    <property type="match status" value="1"/>
</dbReference>
<dbReference type="InterPro" id="IPR045865">
    <property type="entry name" value="ACT-like_dom_sf"/>
</dbReference>